<sequence length="397" mass="46988">MNKILLFLLSAGVIMSCNSVKTTQKAINSGDYEKAISLSLKKLEKNKKKEKNQPYVAMLKEAFQKAVTRDKSRIEFLKKEANPSDFRKTYELYLKLNNRQERIKPLLPLFNYKTGKEVNFNFVNYDQSILETKEELSEYLYNKGASLLKEGSDDKFIYREVFKDLEYISKINPNYKDIKNMMKEIHVKGTDYVYVSINNETQQIIPSRLEEDLLAMDTYGLNNFWTVYHTNRSKYIDYDFDLELNLVKINISPEQVHEKEIIREKQIKDGYEYLLDSKGNYVKDSLGYNIKVDKLLNVRCELYRFTQFKSCMVQGVVNYINNYSNKLIRSFPIQSEFVFEHSYANYTGDKRALETSFLNLINLDAIRFPTNEQMVYDTGKDLKEKLKYIIRRNKFRN</sequence>
<organism evidence="1 2">
    <name type="scientific">Tenacibaculum maritimum NCIMB 2154</name>
    <dbReference type="NCBI Taxonomy" id="1349785"/>
    <lineage>
        <taxon>Bacteria</taxon>
        <taxon>Pseudomonadati</taxon>
        <taxon>Bacteroidota</taxon>
        <taxon>Flavobacteriia</taxon>
        <taxon>Flavobacteriales</taxon>
        <taxon>Flavobacteriaceae</taxon>
        <taxon>Tenacibaculum</taxon>
    </lineage>
</organism>
<protein>
    <recommendedName>
        <fullName evidence="3">Lipoprotein</fullName>
    </recommendedName>
</protein>
<dbReference type="KEGG" id="tmar:MARIT_1735"/>
<evidence type="ECO:0008006" key="3">
    <source>
        <dbReference type="Google" id="ProtNLM"/>
    </source>
</evidence>
<dbReference type="OrthoDB" id="1489643at2"/>
<evidence type="ECO:0000313" key="2">
    <source>
        <dbReference type="Proteomes" id="UP000231564"/>
    </source>
</evidence>
<dbReference type="GeneID" id="47723241"/>
<name>A0A2H1E9T4_9FLAO</name>
<reference evidence="1 2" key="1">
    <citation type="submission" date="2016-11" db="EMBL/GenBank/DDBJ databases">
        <authorList>
            <person name="Jaros S."/>
            <person name="Januszkiewicz K."/>
            <person name="Wedrychowicz H."/>
        </authorList>
    </citation>
    <scope>NUCLEOTIDE SEQUENCE [LARGE SCALE GENOMIC DNA]</scope>
    <source>
        <strain evidence="1">NCIMB 2154T</strain>
    </source>
</reference>
<keyword evidence="2" id="KW-1185">Reference proteome</keyword>
<dbReference type="STRING" id="1349785.GCA_000509405_02259"/>
<evidence type="ECO:0000313" key="1">
    <source>
        <dbReference type="EMBL" id="SFZ82749.1"/>
    </source>
</evidence>
<dbReference type="Proteomes" id="UP000231564">
    <property type="component" value="Chromosome MARIT"/>
</dbReference>
<gene>
    <name evidence="1" type="ORF">MARIT_1735</name>
</gene>
<accession>A0A2H1E9T4</accession>
<dbReference type="AlphaFoldDB" id="A0A2H1E9T4"/>
<dbReference type="EMBL" id="LT634361">
    <property type="protein sequence ID" value="SFZ82749.1"/>
    <property type="molecule type" value="Genomic_DNA"/>
</dbReference>
<proteinExistence type="predicted"/>
<dbReference type="PROSITE" id="PS51257">
    <property type="entry name" value="PROKAR_LIPOPROTEIN"/>
    <property type="match status" value="1"/>
</dbReference>
<dbReference type="RefSeq" id="WP_024740548.1">
    <property type="nucleotide sequence ID" value="NZ_BAUG01000008.1"/>
</dbReference>